<feature type="compositionally biased region" description="Polar residues" evidence="1">
    <location>
        <begin position="573"/>
        <end position="586"/>
    </location>
</feature>
<feature type="compositionally biased region" description="Polar residues" evidence="1">
    <location>
        <begin position="545"/>
        <end position="561"/>
    </location>
</feature>
<dbReference type="GO" id="GO:0005694">
    <property type="term" value="C:chromosome"/>
    <property type="evidence" value="ECO:0007669"/>
    <property type="project" value="TreeGrafter"/>
</dbReference>
<keyword evidence="4" id="KW-1185">Reference proteome</keyword>
<feature type="region of interest" description="Disordered" evidence="1">
    <location>
        <begin position="1268"/>
        <end position="1291"/>
    </location>
</feature>
<feature type="compositionally biased region" description="Polar residues" evidence="1">
    <location>
        <begin position="1606"/>
        <end position="1615"/>
    </location>
</feature>
<dbReference type="Pfam" id="PF00498">
    <property type="entry name" value="FHA"/>
    <property type="match status" value="1"/>
</dbReference>
<feature type="region of interest" description="Disordered" evidence="1">
    <location>
        <begin position="206"/>
        <end position="226"/>
    </location>
</feature>
<evidence type="ECO:0000313" key="3">
    <source>
        <dbReference type="EMBL" id="OQR77916.1"/>
    </source>
</evidence>
<dbReference type="InterPro" id="IPR008984">
    <property type="entry name" value="SMAD_FHA_dom_sf"/>
</dbReference>
<feature type="region of interest" description="Disordered" evidence="1">
    <location>
        <begin position="1060"/>
        <end position="1101"/>
    </location>
</feature>
<proteinExistence type="predicted"/>
<feature type="non-terminal residue" evidence="3">
    <location>
        <position position="1703"/>
    </location>
</feature>
<dbReference type="Proteomes" id="UP000192247">
    <property type="component" value="Unassembled WGS sequence"/>
</dbReference>
<dbReference type="PANTHER" id="PTHR21603:SF18">
    <property type="entry name" value="ANTIGEN KI-67-LIKE PROTEIN"/>
    <property type="match status" value="1"/>
</dbReference>
<organism evidence="3 4">
    <name type="scientific">Tropilaelaps mercedesae</name>
    <dbReference type="NCBI Taxonomy" id="418985"/>
    <lineage>
        <taxon>Eukaryota</taxon>
        <taxon>Metazoa</taxon>
        <taxon>Ecdysozoa</taxon>
        <taxon>Arthropoda</taxon>
        <taxon>Chelicerata</taxon>
        <taxon>Arachnida</taxon>
        <taxon>Acari</taxon>
        <taxon>Parasitiformes</taxon>
        <taxon>Mesostigmata</taxon>
        <taxon>Gamasina</taxon>
        <taxon>Dermanyssoidea</taxon>
        <taxon>Laelapidae</taxon>
        <taxon>Tropilaelaps</taxon>
    </lineage>
</organism>
<accession>A0A1V9XWP0</accession>
<feature type="compositionally biased region" description="Basic and acidic residues" evidence="1">
    <location>
        <begin position="1594"/>
        <end position="1605"/>
    </location>
</feature>
<feature type="compositionally biased region" description="Basic residues" evidence="1">
    <location>
        <begin position="1460"/>
        <end position="1470"/>
    </location>
</feature>
<feature type="region of interest" description="Disordered" evidence="1">
    <location>
        <begin position="1557"/>
        <end position="1576"/>
    </location>
</feature>
<feature type="region of interest" description="Disordered" evidence="1">
    <location>
        <begin position="1306"/>
        <end position="1515"/>
    </location>
</feature>
<feature type="compositionally biased region" description="Polar residues" evidence="1">
    <location>
        <begin position="1419"/>
        <end position="1428"/>
    </location>
</feature>
<feature type="region of interest" description="Disordered" evidence="1">
    <location>
        <begin position="520"/>
        <end position="595"/>
    </location>
</feature>
<dbReference type="EMBL" id="MNPL01002878">
    <property type="protein sequence ID" value="OQR77916.1"/>
    <property type="molecule type" value="Genomic_DNA"/>
</dbReference>
<feature type="compositionally biased region" description="Basic and acidic residues" evidence="1">
    <location>
        <begin position="1327"/>
        <end position="1343"/>
    </location>
</feature>
<protein>
    <recommendedName>
        <fullName evidence="2">FHA domain-containing protein</fullName>
    </recommendedName>
</protein>
<feature type="compositionally biased region" description="Low complexity" evidence="1">
    <location>
        <begin position="130"/>
        <end position="153"/>
    </location>
</feature>
<feature type="region of interest" description="Disordered" evidence="1">
    <location>
        <begin position="402"/>
        <end position="424"/>
    </location>
</feature>
<name>A0A1V9XWP0_9ACAR</name>
<dbReference type="CDD" id="cd22673">
    <property type="entry name" value="FHA_Ki67"/>
    <property type="match status" value="1"/>
</dbReference>
<feature type="compositionally biased region" description="Polar residues" evidence="1">
    <location>
        <begin position="1435"/>
        <end position="1448"/>
    </location>
</feature>
<feature type="domain" description="FHA" evidence="2">
    <location>
        <begin position="25"/>
        <end position="92"/>
    </location>
</feature>
<evidence type="ECO:0000256" key="1">
    <source>
        <dbReference type="SAM" id="MobiDB-lite"/>
    </source>
</evidence>
<dbReference type="InterPro" id="IPR000253">
    <property type="entry name" value="FHA_dom"/>
</dbReference>
<evidence type="ECO:0000313" key="4">
    <source>
        <dbReference type="Proteomes" id="UP000192247"/>
    </source>
</evidence>
<feature type="compositionally biased region" description="Basic and acidic residues" evidence="1">
    <location>
        <begin position="1306"/>
        <end position="1317"/>
    </location>
</feature>
<dbReference type="GO" id="GO:0005634">
    <property type="term" value="C:nucleus"/>
    <property type="evidence" value="ECO:0007669"/>
    <property type="project" value="TreeGrafter"/>
</dbReference>
<dbReference type="STRING" id="418985.A0A1V9XWP0"/>
<sequence length="1703" mass="186455">MLFGNLQIIKRDGSDGSHFPITAETIFGSDPSADVKLNLIGVADRQCRIVPSSQTKKMWIEVLDDSCGETHINGAKVPAGESRELHDADILTVTDRQFKIFYPVSSIKSRTTKTPGNCLKAKRRSIFNRTPPSLDTTLTPTSNAQQQKQQQRQGNHAKSVEMSNVLSKSMGMRTTPKSLSPRPRKSILSAKKNLLVTRTPTMSPKVVTWGNNRYKSPERSPSPRKAVKMARYTISGTAALSSTAAIGKKRGIGTLEEEIKRKHLATSSPTRSVNGAPDGTLIRRRPTVGVIDNNITKKDQSVEATEALVAATGSTTVISESQASTSELAAQSEALSNVTIRSQGNKTKHPAIAIGSSHALIKPPTPPIKLADVLAEQEKTGLKASLFSTPTNIVEVIHQDKDSSRLNRQSNAIESPPKSIKNTGFSRNFPFNEQTSTASPQLAVTNLSMVTQPSDSFGSLSVSDVDMSLFDASVGNDSSVNVIIRNRRSSSASCFNASTPGEEPRGSTCLLNSTANEAVSDIDGSKMNTPKSARNSVAEKEFLTPQVTTRDQLRNSRTTDAGFNKPSTKKGAKNSNAKTPESQSAQKRLRGSDKDLGTEVICSQASVEEVNEVVIDQQAADLKVLQTKQEGTQPDKKTWAGVLKKSIASGSPFKLSKRKSLKHKIPSRPKQLMNPSRKITMAMEITAAAAASTTGHALSPQTIIVSNKKSKLDMKTFVTPLSKVRKSSLDMTLNVSPLKTPDNSDGILRAAAFVANIKTPLQDSESNFSENSSHEKLGTPLRRSPRNFLEGRANQSIVVGAKAGSCCAHILDTENHLDEMGNLGGMDGEDDTSPNNIVNLNVQEVPAQRKNFSANNLKNECSVKRSVQTPRVKNDFDITFRGVKKLGASPVETKSPNNNLDITFRGLKKLVTSPVKAKSPKNDLDITFGGVKKLLTTPNEVKSPKNDLDLTLRGVKKLFYTPTKVKSPKNDLDITFSGIKKLVDTPMEVKSPKNDLDICFDGVKKLMNTPYNVKSPSNSLDCSFKGLKRMLASPKQNAAQPNDSVLESVGYMMRSPVVATRIKRPSESPIASEAKRKKHKEREDTTSASLRNSEDILPNETIEDDGVSGLAEAKLFDDSLECLVRRGRRVLAIKAGTSTIGAINEVQEDKTAIKSMKKNIMVKSLQHCGKPVQEDSHSSQLESNEKDIKSTANTKTANCYSELNTLADVAVETYQQQNIKSTKRKGLKISSTTEVEEADESKVVSAIKETRPRRVKGDGPMEAVSQIVKPSGRRTRKGERQMTQPKVEIAANSLEDSKLRLRDIVKKESQAKSHNEEFNFEDTQAEDSEKGEGATKSSREIRRGKSPKRPAGQRGEPENLVKLAKGRKRTAIRNAVAVARSRQANSAEDSSEAGVTESEESALKVKPVMFTRRRGTRAVNESESNSLKGQRDKSNTVQNENSMSSETSEGMLEELEGRRVKNTIQRKKKFAQIPNSISADSTKNDNMNKSPKVRRGQRAASEKEKEEQKESGENYRGDLACYSEDVCTQNDIKKRRGRKAAEIPLLKINNVVEKVKRGNGRAKHAENKDTSSKLMNLDGIKEDVQRLKRGTRKVAKDNGQEREKNSTSAKTTNDVKMNASVAIQIMEEPIQEGIQMPRTRGTKSRDEEEETKVRGTTKAGTKRALEETPKKTARSKRRAIGATSDKKEQPETPAVTRVTRAHR</sequence>
<feature type="region of interest" description="Disordered" evidence="1">
    <location>
        <begin position="763"/>
        <end position="786"/>
    </location>
</feature>
<dbReference type="SUPFAM" id="SSF49879">
    <property type="entry name" value="SMAD/FHA domain"/>
    <property type="match status" value="1"/>
</dbReference>
<gene>
    <name evidence="3" type="ORF">BIW11_06756</name>
</gene>
<dbReference type="OrthoDB" id="6288785at2759"/>
<feature type="compositionally biased region" description="Polar residues" evidence="1">
    <location>
        <begin position="526"/>
        <end position="535"/>
    </location>
</feature>
<feature type="compositionally biased region" description="Polar residues" evidence="1">
    <location>
        <begin position="1473"/>
        <end position="1489"/>
    </location>
</feature>
<dbReference type="GO" id="GO:0007088">
    <property type="term" value="P:regulation of mitotic nuclear division"/>
    <property type="evidence" value="ECO:0007669"/>
    <property type="project" value="TreeGrafter"/>
</dbReference>
<feature type="region of interest" description="Disordered" evidence="1">
    <location>
        <begin position="1589"/>
        <end position="1703"/>
    </location>
</feature>
<dbReference type="InParanoid" id="A0A1V9XWP0"/>
<evidence type="ECO:0000259" key="2">
    <source>
        <dbReference type="Pfam" id="PF00498"/>
    </source>
</evidence>
<reference evidence="3 4" key="1">
    <citation type="journal article" date="2017" name="Gigascience">
        <title>Draft genome of the honey bee ectoparasitic mite, Tropilaelaps mercedesae, is shaped by the parasitic life history.</title>
        <authorList>
            <person name="Dong X."/>
            <person name="Armstrong S.D."/>
            <person name="Xia D."/>
            <person name="Makepeace B.L."/>
            <person name="Darby A.C."/>
            <person name="Kadowaki T."/>
        </authorList>
    </citation>
    <scope>NUCLEOTIDE SEQUENCE [LARGE SCALE GENOMIC DNA]</scope>
    <source>
        <strain evidence="3">Wuxi-XJTLU</strain>
    </source>
</reference>
<dbReference type="PANTHER" id="PTHR21603">
    <property type="entry name" value="ANTIGEN KI-67-LIKE PROTEIN"/>
    <property type="match status" value="1"/>
</dbReference>
<comment type="caution">
    <text evidence="3">The sequence shown here is derived from an EMBL/GenBank/DDBJ whole genome shotgun (WGS) entry which is preliminary data.</text>
</comment>
<feature type="compositionally biased region" description="Basic and acidic residues" evidence="1">
    <location>
        <begin position="1500"/>
        <end position="1515"/>
    </location>
</feature>
<dbReference type="GO" id="GO:0051983">
    <property type="term" value="P:regulation of chromosome segregation"/>
    <property type="evidence" value="ECO:0007669"/>
    <property type="project" value="TreeGrafter"/>
</dbReference>
<dbReference type="Gene3D" id="2.60.200.20">
    <property type="match status" value="1"/>
</dbReference>
<feature type="region of interest" description="Disordered" evidence="1">
    <location>
        <begin position="123"/>
        <end position="185"/>
    </location>
</feature>